<protein>
    <submittedName>
        <fullName evidence="3">FAD-dependent oxidoreductase</fullName>
    </submittedName>
</protein>
<dbReference type="SUPFAM" id="SSF51905">
    <property type="entry name" value="FAD/NAD(P)-binding domain"/>
    <property type="match status" value="1"/>
</dbReference>
<gene>
    <name evidence="3" type="ORF">ACFOKF_21400</name>
</gene>
<accession>A0ABV7NJP8</accession>
<reference evidence="4" key="1">
    <citation type="journal article" date="2019" name="Int. J. Syst. Evol. Microbiol.">
        <title>The Global Catalogue of Microorganisms (GCM) 10K type strain sequencing project: providing services to taxonomists for standard genome sequencing and annotation.</title>
        <authorList>
            <consortium name="The Broad Institute Genomics Platform"/>
            <consortium name="The Broad Institute Genome Sequencing Center for Infectious Disease"/>
            <person name="Wu L."/>
            <person name="Ma J."/>
        </authorList>
    </citation>
    <scope>NUCLEOTIDE SEQUENCE [LARGE SCALE GENOMIC DNA]</scope>
    <source>
        <strain evidence="4">CCM 7491</strain>
    </source>
</reference>
<dbReference type="Gene3D" id="3.50.50.60">
    <property type="entry name" value="FAD/NAD(P)-binding domain"/>
    <property type="match status" value="1"/>
</dbReference>
<dbReference type="EMBL" id="JBHRVU010000005">
    <property type="protein sequence ID" value="MFC3443719.1"/>
    <property type="molecule type" value="Genomic_DNA"/>
</dbReference>
<keyword evidence="1" id="KW-0560">Oxidoreductase</keyword>
<comment type="caution">
    <text evidence="3">The sequence shown here is derived from an EMBL/GenBank/DDBJ whole genome shotgun (WGS) entry which is preliminary data.</text>
</comment>
<dbReference type="Proteomes" id="UP001595681">
    <property type="component" value="Unassembled WGS sequence"/>
</dbReference>
<name>A0ABV7NJP8_9SPHN</name>
<sequence length="397" mass="44460">MRKVEALVVGAGPVGTIAASRLAAMNIDVMLCEAQSSCAHDLRASTFHASTLEMLDEIDAAAPLIDRGLKAPVYHMRDRQSGAVIDFDLAEIADRARFPFRLQCEQFHMANLLAQRMIDDPKIDMRFNARLVDARETADGVIATIEDNGVLTEVFTKFLIGADGSRSVVREKMGVAFEGFTYEEKFVSLSTALPIEDHVPNLSYVNYISDPDEWLVLLRVPTLWRVLVPADGALTNEELISDANAAKVFSRIVGNIPVVTEHRTIYRVHQRVAERFVKGRMLLIGDAAHLNNPLGGFGMNSGIHDAWNLTEKLYAILRQDGDKALLDRFDRQRRTVTRNFIQAQTIENMAFMEQGAGEASRLRRERMAQIHADPDLRRDHLLKQAMFKSLEEAESIA</sequence>
<dbReference type="InterPro" id="IPR002938">
    <property type="entry name" value="FAD-bd"/>
</dbReference>
<evidence type="ECO:0000313" key="4">
    <source>
        <dbReference type="Proteomes" id="UP001595681"/>
    </source>
</evidence>
<dbReference type="InterPro" id="IPR036188">
    <property type="entry name" value="FAD/NAD-bd_sf"/>
</dbReference>
<dbReference type="RefSeq" id="WP_380798578.1">
    <property type="nucleotide sequence ID" value="NZ_JBHRVU010000005.1"/>
</dbReference>
<evidence type="ECO:0000259" key="2">
    <source>
        <dbReference type="Pfam" id="PF01494"/>
    </source>
</evidence>
<dbReference type="PRINTS" id="PR00420">
    <property type="entry name" value="RNGMNOXGNASE"/>
</dbReference>
<dbReference type="PANTHER" id="PTHR43476:SF3">
    <property type="entry name" value="FAD-BINDING MONOOXYGENASE"/>
    <property type="match status" value="1"/>
</dbReference>
<proteinExistence type="predicted"/>
<evidence type="ECO:0000313" key="3">
    <source>
        <dbReference type="EMBL" id="MFC3443719.1"/>
    </source>
</evidence>
<keyword evidence="4" id="KW-1185">Reference proteome</keyword>
<dbReference type="PANTHER" id="PTHR43476">
    <property type="entry name" value="3-(3-HYDROXY-PHENYL)PROPIONATE/3-HYDROXYCINNAMIC ACID HYDROXYLASE"/>
    <property type="match status" value="1"/>
</dbReference>
<organism evidence="3 4">
    <name type="scientific">Sphingobium rhizovicinum</name>
    <dbReference type="NCBI Taxonomy" id="432308"/>
    <lineage>
        <taxon>Bacteria</taxon>
        <taxon>Pseudomonadati</taxon>
        <taxon>Pseudomonadota</taxon>
        <taxon>Alphaproteobacteria</taxon>
        <taxon>Sphingomonadales</taxon>
        <taxon>Sphingomonadaceae</taxon>
        <taxon>Sphingobium</taxon>
    </lineage>
</organism>
<evidence type="ECO:0000256" key="1">
    <source>
        <dbReference type="ARBA" id="ARBA00023002"/>
    </source>
</evidence>
<feature type="domain" description="FAD-binding" evidence="2">
    <location>
        <begin position="3"/>
        <end position="342"/>
    </location>
</feature>
<dbReference type="Gene3D" id="3.30.70.2450">
    <property type="match status" value="1"/>
</dbReference>
<dbReference type="InterPro" id="IPR050631">
    <property type="entry name" value="PheA/TfdB_FAD_monoxygenase"/>
</dbReference>
<dbReference type="Pfam" id="PF01494">
    <property type="entry name" value="FAD_binding_3"/>
    <property type="match status" value="1"/>
</dbReference>